<feature type="transmembrane region" description="Helical" evidence="1">
    <location>
        <begin position="35"/>
        <end position="57"/>
    </location>
</feature>
<keyword evidence="1" id="KW-0472">Membrane</keyword>
<dbReference type="STRING" id="54914.AV540_09410"/>
<accession>A0A4Y3PDG3</accession>
<dbReference type="AlphaFoldDB" id="A0A4Y3PDG3"/>
<sequence length="84" mass="9348">MSMRRGAATSKRTAAAPMMPNLATIVIMLHSPLMVFVILAVLAVLFAMIAVLLTFVAEVLHPVHMEMEFEQIKLDFRSGTCIFR</sequence>
<keyword evidence="1" id="KW-0812">Transmembrane</keyword>
<keyword evidence="1" id="KW-1133">Transmembrane helix</keyword>
<reference evidence="2 3" key="1">
    <citation type="submission" date="2019-06" db="EMBL/GenBank/DDBJ databases">
        <title>Whole genome shotgun sequence of Brevibacillus parabrevis NBRC 12334.</title>
        <authorList>
            <person name="Hosoyama A."/>
            <person name="Uohara A."/>
            <person name="Ohji S."/>
            <person name="Ichikawa N."/>
        </authorList>
    </citation>
    <scope>NUCLEOTIDE SEQUENCE [LARGE SCALE GENOMIC DNA]</scope>
    <source>
        <strain evidence="2 3">NBRC 12334</strain>
    </source>
</reference>
<evidence type="ECO:0000256" key="1">
    <source>
        <dbReference type="SAM" id="Phobius"/>
    </source>
</evidence>
<protein>
    <submittedName>
        <fullName evidence="2">Uncharacterized protein</fullName>
    </submittedName>
</protein>
<dbReference type="EMBL" id="BJMH01000004">
    <property type="protein sequence ID" value="GEB31417.1"/>
    <property type="molecule type" value="Genomic_DNA"/>
</dbReference>
<organism evidence="2 3">
    <name type="scientific">Brevibacillus parabrevis</name>
    <dbReference type="NCBI Taxonomy" id="54914"/>
    <lineage>
        <taxon>Bacteria</taxon>
        <taxon>Bacillati</taxon>
        <taxon>Bacillota</taxon>
        <taxon>Bacilli</taxon>
        <taxon>Bacillales</taxon>
        <taxon>Paenibacillaceae</taxon>
        <taxon>Brevibacillus</taxon>
    </lineage>
</organism>
<comment type="caution">
    <text evidence="2">The sequence shown here is derived from an EMBL/GenBank/DDBJ whole genome shotgun (WGS) entry which is preliminary data.</text>
</comment>
<proteinExistence type="predicted"/>
<evidence type="ECO:0000313" key="2">
    <source>
        <dbReference type="EMBL" id="GEB31417.1"/>
    </source>
</evidence>
<dbReference type="RefSeq" id="WP_141254119.1">
    <property type="nucleotide sequence ID" value="NZ_BJMH01000004.1"/>
</dbReference>
<keyword evidence="3" id="KW-1185">Reference proteome</keyword>
<name>A0A4Y3PDG3_BREPA</name>
<evidence type="ECO:0000313" key="3">
    <source>
        <dbReference type="Proteomes" id="UP000316882"/>
    </source>
</evidence>
<dbReference type="Proteomes" id="UP000316882">
    <property type="component" value="Unassembled WGS sequence"/>
</dbReference>
<gene>
    <name evidence="2" type="ORF">BPA01_09970</name>
</gene>